<reference evidence="3" key="1">
    <citation type="journal article" date="2019" name="Int. J. Syst. Evol. Microbiol.">
        <title>The Global Catalogue of Microorganisms (GCM) 10K type strain sequencing project: providing services to taxonomists for standard genome sequencing and annotation.</title>
        <authorList>
            <consortium name="The Broad Institute Genomics Platform"/>
            <consortium name="The Broad Institute Genome Sequencing Center for Infectious Disease"/>
            <person name="Wu L."/>
            <person name="Ma J."/>
        </authorList>
    </citation>
    <scope>NUCLEOTIDE SEQUENCE [LARGE SCALE GENOMIC DNA]</scope>
    <source>
        <strain evidence="3">CGMCC 4.7323</strain>
    </source>
</reference>
<dbReference type="RefSeq" id="WP_189104424.1">
    <property type="nucleotide sequence ID" value="NZ_BMND01000059.1"/>
</dbReference>
<dbReference type="InterPro" id="IPR027417">
    <property type="entry name" value="P-loop_NTPase"/>
</dbReference>
<evidence type="ECO:0000256" key="1">
    <source>
        <dbReference type="SAM" id="MobiDB-lite"/>
    </source>
</evidence>
<evidence type="ECO:0000313" key="2">
    <source>
        <dbReference type="EMBL" id="GGN64168.1"/>
    </source>
</evidence>
<accession>A0ABQ2K4C1</accession>
<gene>
    <name evidence="2" type="ORF">GCM10012285_65960</name>
</gene>
<dbReference type="Proteomes" id="UP000600080">
    <property type="component" value="Unassembled WGS sequence"/>
</dbReference>
<organism evidence="2 3">
    <name type="scientific">Streptomyces kronopolitis</name>
    <dbReference type="NCBI Taxonomy" id="1612435"/>
    <lineage>
        <taxon>Bacteria</taxon>
        <taxon>Bacillati</taxon>
        <taxon>Actinomycetota</taxon>
        <taxon>Actinomycetes</taxon>
        <taxon>Kitasatosporales</taxon>
        <taxon>Streptomycetaceae</taxon>
        <taxon>Streptomyces</taxon>
    </lineage>
</organism>
<evidence type="ECO:0000313" key="3">
    <source>
        <dbReference type="Proteomes" id="UP000600080"/>
    </source>
</evidence>
<feature type="region of interest" description="Disordered" evidence="1">
    <location>
        <begin position="566"/>
        <end position="586"/>
    </location>
</feature>
<name>A0ABQ2K4C1_9ACTN</name>
<keyword evidence="3" id="KW-1185">Reference proteome</keyword>
<protein>
    <submittedName>
        <fullName evidence="2">ATP/GTP-binding protein</fullName>
    </submittedName>
</protein>
<sequence length="894" mass="97546">MADLRALFSSNDPVGSSEAFTNREGQWNLVASALQEHLRHTADPAFDVEDLEAPRNNVLVFHGVGGIGKTTLSRKLEASLADAGDRPAQWGAPAWAGERIVPVRIDLARSTGTDFEQIVLAIRAALAELGRPLPAFDVALRQYWEHQHPGEPLEEYLRRGGPASRFGRALPQQMQSALSDVAQALLLPGTVGSAVGQVTGSLVRALRERRQTVRALAGCARLADLLEAEPDLDTLSFYPHLLAWELAQLPAGKKVTPVILLDTFEDTDDRHRDAERLLQRLVWLMPNAFFVIGGRNRLQWADDALQGQLDYTGPAAWPGLAPRAAQPARAAGQGGARQHLIGDFSETDCDTYLAHRLTQDGTPLIGPDIRAVITQRSHGLPLHLDLAVARFLEIRRTGRTPSPADFDHTFPALIARTLSDLTTDERHVLRSASLLDAFDLDLATQAAGLAHQAAARRLVERPLVTQDPYAIWPYHLHGAIRTTLRTADDHTEDRWTPADWHRAAERTLAALGRQWHGAGGRVTGRALLVACLRQGLRLARDHRLDDLGWLTDAAFAYTDDSIWEPLAPTTHTPASPGAEPQADPDTPADALAELLAAITRRQHEHRARTAERLTAVLDTGLLSGELTDLSLYYRAKAHKDLARTDEALTGMRQVAEAGGRLAPRGRRGMANLARIRGDFPTALAAVPALGWKGRHHRVLGHIWFPHGDIERAAAAFEAARAEAEQHDAPGERAIAQTLLALVTAFADPLRADDELALAHQYLASLDQRATTFYAAVAALVRDAGTDGDVTDRAAALHAESTSAGLPWLTPLIETAVAFHHAVRGAHDDLATTIDRLREVTADGDFAYYVDIATAMGDQPQHAGSAVRWIDDAHTVREHWHGLIIARQDHLRGTQ</sequence>
<comment type="caution">
    <text evidence="2">The sequence shown here is derived from an EMBL/GenBank/DDBJ whole genome shotgun (WGS) entry which is preliminary data.</text>
</comment>
<dbReference type="EMBL" id="BMND01000059">
    <property type="protein sequence ID" value="GGN64168.1"/>
    <property type="molecule type" value="Genomic_DNA"/>
</dbReference>
<dbReference type="SUPFAM" id="SSF52540">
    <property type="entry name" value="P-loop containing nucleoside triphosphate hydrolases"/>
    <property type="match status" value="1"/>
</dbReference>
<proteinExistence type="predicted"/>
<dbReference type="GeneID" id="301552267"/>